<feature type="compositionally biased region" description="Acidic residues" evidence="2">
    <location>
        <begin position="319"/>
        <end position="336"/>
    </location>
</feature>
<accession>A0A067MHY1</accession>
<organism evidence="3 4">
    <name type="scientific">Botryobasidium botryosum (strain FD-172 SS1)</name>
    <dbReference type="NCBI Taxonomy" id="930990"/>
    <lineage>
        <taxon>Eukaryota</taxon>
        <taxon>Fungi</taxon>
        <taxon>Dikarya</taxon>
        <taxon>Basidiomycota</taxon>
        <taxon>Agaricomycotina</taxon>
        <taxon>Agaricomycetes</taxon>
        <taxon>Cantharellales</taxon>
        <taxon>Botryobasidiaceae</taxon>
        <taxon>Botryobasidium</taxon>
    </lineage>
</organism>
<feature type="region of interest" description="Disordered" evidence="2">
    <location>
        <begin position="176"/>
        <end position="199"/>
    </location>
</feature>
<evidence type="ECO:0000256" key="2">
    <source>
        <dbReference type="SAM" id="MobiDB-lite"/>
    </source>
</evidence>
<reference evidence="4" key="1">
    <citation type="journal article" date="2014" name="Proc. Natl. Acad. Sci. U.S.A.">
        <title>Extensive sampling of basidiomycete genomes demonstrates inadequacy of the white-rot/brown-rot paradigm for wood decay fungi.</title>
        <authorList>
            <person name="Riley R."/>
            <person name="Salamov A.A."/>
            <person name="Brown D.W."/>
            <person name="Nagy L.G."/>
            <person name="Floudas D."/>
            <person name="Held B.W."/>
            <person name="Levasseur A."/>
            <person name="Lombard V."/>
            <person name="Morin E."/>
            <person name="Otillar R."/>
            <person name="Lindquist E.A."/>
            <person name="Sun H."/>
            <person name="LaButti K.M."/>
            <person name="Schmutz J."/>
            <person name="Jabbour D."/>
            <person name="Luo H."/>
            <person name="Baker S.E."/>
            <person name="Pisabarro A.G."/>
            <person name="Walton J.D."/>
            <person name="Blanchette R.A."/>
            <person name="Henrissat B."/>
            <person name="Martin F."/>
            <person name="Cullen D."/>
            <person name="Hibbett D.S."/>
            <person name="Grigoriev I.V."/>
        </authorList>
    </citation>
    <scope>NUCLEOTIDE SEQUENCE [LARGE SCALE GENOMIC DNA]</scope>
    <source>
        <strain evidence="4">FD-172 SS1</strain>
    </source>
</reference>
<dbReference type="HOGENOM" id="CLU_694434_0_0_1"/>
<protein>
    <submittedName>
        <fullName evidence="3">Uncharacterized protein</fullName>
    </submittedName>
</protein>
<feature type="region of interest" description="Disordered" evidence="2">
    <location>
        <begin position="246"/>
        <end position="397"/>
    </location>
</feature>
<keyword evidence="4" id="KW-1185">Reference proteome</keyword>
<dbReference type="EMBL" id="KL198058">
    <property type="protein sequence ID" value="KDQ11502.1"/>
    <property type="molecule type" value="Genomic_DNA"/>
</dbReference>
<evidence type="ECO:0000313" key="4">
    <source>
        <dbReference type="Proteomes" id="UP000027195"/>
    </source>
</evidence>
<gene>
    <name evidence="3" type="ORF">BOTBODRAFT_147211</name>
</gene>
<evidence type="ECO:0000256" key="1">
    <source>
        <dbReference type="SAM" id="Coils"/>
    </source>
</evidence>
<dbReference type="Proteomes" id="UP000027195">
    <property type="component" value="Unassembled WGS sequence"/>
</dbReference>
<keyword evidence="1" id="KW-0175">Coiled coil</keyword>
<evidence type="ECO:0000313" key="3">
    <source>
        <dbReference type="EMBL" id="KDQ11502.1"/>
    </source>
</evidence>
<feature type="compositionally biased region" description="Basic and acidic residues" evidence="2">
    <location>
        <begin position="381"/>
        <end position="397"/>
    </location>
</feature>
<proteinExistence type="predicted"/>
<name>A0A067MHY1_BOTB1</name>
<feature type="coiled-coil region" evidence="1">
    <location>
        <begin position="14"/>
        <end position="148"/>
    </location>
</feature>
<dbReference type="InParanoid" id="A0A067MHY1"/>
<dbReference type="AlphaFoldDB" id="A0A067MHY1"/>
<sequence length="397" mass="43181">MAPAHQSRANIELLQELTKQLALASNAVNSLEAKVRVEIRGIEKNAKEELEGVLEELRHANEGRERLERDNARLREMVKEQRAKAADLELQLSNIQQRQDSAAAETHNELKRLQNTLDLSGRIHEESIAQAQREVKEMKEQCARMESVRVMQAAQIQELLSALKGTVTPLSNRALRNATGDDANTSDSPSMARHPKSAKAAKAAYISAVAPASVSAPTSAEQEGGSPQTDDTESVKLEFVDEHDFHVDHPSEPTSSSLSDPTRIGTAGTTAGAESILGQGKRGRVYGRTQNLNLKHGRNDSQSLGYWSGSGSGERGEGEIEGQGEGEGGAESDPDEMMLWPSARDTSRRQAPPASLTPDPISEIPVKTTAIPRIRKGQKRKAVDRADAEVKTTKARR</sequence>